<evidence type="ECO:0000313" key="2">
    <source>
        <dbReference type="EMBL" id="VVT54053.1"/>
    </source>
</evidence>
<organism evidence="2 3">
    <name type="scientific">Magnusiomyces paraingens</name>
    <dbReference type="NCBI Taxonomy" id="2606893"/>
    <lineage>
        <taxon>Eukaryota</taxon>
        <taxon>Fungi</taxon>
        <taxon>Dikarya</taxon>
        <taxon>Ascomycota</taxon>
        <taxon>Saccharomycotina</taxon>
        <taxon>Dipodascomycetes</taxon>
        <taxon>Dipodascales</taxon>
        <taxon>Dipodascaceae</taxon>
        <taxon>Magnusiomyces</taxon>
    </lineage>
</organism>
<reference evidence="2 3" key="1">
    <citation type="submission" date="2019-09" db="EMBL/GenBank/DDBJ databases">
        <authorList>
            <person name="Brejova B."/>
        </authorList>
    </citation>
    <scope>NUCLEOTIDE SEQUENCE [LARGE SCALE GENOMIC DNA]</scope>
</reference>
<feature type="compositionally biased region" description="Acidic residues" evidence="1">
    <location>
        <begin position="158"/>
        <end position="170"/>
    </location>
</feature>
<gene>
    <name evidence="2" type="ORF">SAPINGB_P003883</name>
</gene>
<evidence type="ECO:0000313" key="3">
    <source>
        <dbReference type="Proteomes" id="UP000398389"/>
    </source>
</evidence>
<name>A0A5E8BRR6_9ASCO</name>
<feature type="region of interest" description="Disordered" evidence="1">
    <location>
        <begin position="153"/>
        <end position="189"/>
    </location>
</feature>
<dbReference type="EMBL" id="CABVLU010000003">
    <property type="protein sequence ID" value="VVT54053.1"/>
    <property type="molecule type" value="Genomic_DNA"/>
</dbReference>
<dbReference type="Proteomes" id="UP000398389">
    <property type="component" value="Unassembled WGS sequence"/>
</dbReference>
<keyword evidence="3" id="KW-1185">Reference proteome</keyword>
<proteinExistence type="predicted"/>
<evidence type="ECO:0000256" key="1">
    <source>
        <dbReference type="SAM" id="MobiDB-lite"/>
    </source>
</evidence>
<accession>A0A5E8BRR6</accession>
<dbReference type="GeneID" id="43582698"/>
<dbReference type="RefSeq" id="XP_031854489.1">
    <property type="nucleotide sequence ID" value="XM_031998598.1"/>
</dbReference>
<dbReference type="AlphaFoldDB" id="A0A5E8BRR6"/>
<protein>
    <submittedName>
        <fullName evidence="2">Uncharacterized protein</fullName>
    </submittedName>
</protein>
<sequence length="282" mass="33184">MNLNELLELDNLICTVLIHKYRGSNIEAVTIAGSSAQQAVLFTTWRSHTISYFHEEFQFTSENFPFLNLLLSFQQPNPLPHYYYNHYYHHHLHQLENQMYPLFMRYLALTLHGPQTQTVVDAACKYAAQAPLGFKCAHVFRYLEEHYLGSLMRPGVEKEEEENDDDDDNDNDNHDNHDNDNDETSDCESLKKTVTTDFEKIQQVVMPGTGVIGWLRRVLEQWRRMSNRINSTIDLRQLMFNLLFSKRVYKDLNLVQNHYYTGYNNGYTTPHNLGNELVCMYR</sequence>